<dbReference type="Pfam" id="PF00106">
    <property type="entry name" value="adh_short"/>
    <property type="match status" value="1"/>
</dbReference>
<dbReference type="SUPFAM" id="SSF51735">
    <property type="entry name" value="NAD(P)-binding Rossmann-fold domains"/>
    <property type="match status" value="1"/>
</dbReference>
<evidence type="ECO:0000313" key="4">
    <source>
        <dbReference type="EMBL" id="REF89236.1"/>
    </source>
</evidence>
<proteinExistence type="inferred from homology"/>
<dbReference type="PRINTS" id="PR00080">
    <property type="entry name" value="SDRFAMILY"/>
</dbReference>
<dbReference type="OrthoDB" id="7593130at2"/>
<evidence type="ECO:0000256" key="2">
    <source>
        <dbReference type="ARBA" id="ARBA00023002"/>
    </source>
</evidence>
<protein>
    <submittedName>
        <fullName evidence="4">Short-subunit dehydrogenase</fullName>
    </submittedName>
</protein>
<dbReference type="GO" id="GO:0016491">
    <property type="term" value="F:oxidoreductase activity"/>
    <property type="evidence" value="ECO:0007669"/>
    <property type="project" value="UniProtKB-KW"/>
</dbReference>
<reference evidence="4 5" key="1">
    <citation type="submission" date="2018-08" db="EMBL/GenBank/DDBJ databases">
        <title>Genomic Encyclopedia of Type Strains, Phase IV (KMG-IV): sequencing the most valuable type-strain genomes for metagenomic binning, comparative biology and taxonomic classification.</title>
        <authorList>
            <person name="Goeker M."/>
        </authorList>
    </citation>
    <scope>NUCLEOTIDE SEQUENCE [LARGE SCALE GENOMIC DNA]</scope>
    <source>
        <strain evidence="4 5">BW863</strain>
    </source>
</reference>
<dbReference type="Gene3D" id="3.40.50.720">
    <property type="entry name" value="NAD(P)-binding Rossmann-like Domain"/>
    <property type="match status" value="1"/>
</dbReference>
<comment type="caution">
    <text evidence="4">The sequence shown here is derived from an EMBL/GenBank/DDBJ whole genome shotgun (WGS) entry which is preliminary data.</text>
</comment>
<keyword evidence="5" id="KW-1185">Reference proteome</keyword>
<evidence type="ECO:0000256" key="3">
    <source>
        <dbReference type="RuleBase" id="RU000363"/>
    </source>
</evidence>
<comment type="similarity">
    <text evidence="1 3">Belongs to the short-chain dehydrogenases/reductases (SDR) family.</text>
</comment>
<dbReference type="NCBIfam" id="NF006119">
    <property type="entry name" value="PRK08264.1-5"/>
    <property type="match status" value="1"/>
</dbReference>
<dbReference type="InterPro" id="IPR036291">
    <property type="entry name" value="NAD(P)-bd_dom_sf"/>
</dbReference>
<organism evidence="4 5">
    <name type="scientific">Methylovirgula ligni</name>
    <dbReference type="NCBI Taxonomy" id="569860"/>
    <lineage>
        <taxon>Bacteria</taxon>
        <taxon>Pseudomonadati</taxon>
        <taxon>Pseudomonadota</taxon>
        <taxon>Alphaproteobacteria</taxon>
        <taxon>Hyphomicrobiales</taxon>
        <taxon>Beijerinckiaceae</taxon>
        <taxon>Methylovirgula</taxon>
    </lineage>
</organism>
<gene>
    <name evidence="4" type="ORF">DES32_0455</name>
</gene>
<accession>A0A3D9ZCP2</accession>
<dbReference type="InterPro" id="IPR002347">
    <property type="entry name" value="SDR_fam"/>
</dbReference>
<keyword evidence="2" id="KW-0560">Oxidoreductase</keyword>
<name>A0A3D9ZCP2_9HYPH</name>
<dbReference type="GO" id="GO:0005829">
    <property type="term" value="C:cytosol"/>
    <property type="evidence" value="ECO:0007669"/>
    <property type="project" value="TreeGrafter"/>
</dbReference>
<dbReference type="InterPro" id="IPR020904">
    <property type="entry name" value="Sc_DH/Rdtase_CS"/>
</dbReference>
<dbReference type="RefSeq" id="WP_115835035.1">
    <property type="nucleotide sequence ID" value="NZ_CP025086.1"/>
</dbReference>
<dbReference type="EMBL" id="QUMO01000001">
    <property type="protein sequence ID" value="REF89236.1"/>
    <property type="molecule type" value="Genomic_DNA"/>
</dbReference>
<dbReference type="AlphaFoldDB" id="A0A3D9ZCP2"/>
<sequence length="230" mass="23476">MNIEGSVALVTGANRGLGKVLVEQLRAKGARKVYAGARDPAKITYPGVTPVKLDVTSAADVAAAAAALGDVNLVINNAGVAPFGTLADDASLEAARAVMETNYFGPLRIANAFAPILAKNGGGALVNMLSVLSWITFPSLGAYCASKSAAWALTNALRHELKGQKTLVIGAHAGLINTDMAAGVDAPKVSPEQVAAAILEAVASGREEVLADETSRRVKSALSSEPGPYL</sequence>
<dbReference type="PRINTS" id="PR00081">
    <property type="entry name" value="GDHRDH"/>
</dbReference>
<dbReference type="Proteomes" id="UP000256900">
    <property type="component" value="Unassembled WGS sequence"/>
</dbReference>
<evidence type="ECO:0000256" key="1">
    <source>
        <dbReference type="ARBA" id="ARBA00006484"/>
    </source>
</evidence>
<dbReference type="PANTHER" id="PTHR43391:SF91">
    <property type="entry name" value="OS04G0390700 PROTEIN"/>
    <property type="match status" value="1"/>
</dbReference>
<dbReference type="PROSITE" id="PS00061">
    <property type="entry name" value="ADH_SHORT"/>
    <property type="match status" value="1"/>
</dbReference>
<evidence type="ECO:0000313" key="5">
    <source>
        <dbReference type="Proteomes" id="UP000256900"/>
    </source>
</evidence>
<dbReference type="PANTHER" id="PTHR43391">
    <property type="entry name" value="RETINOL DEHYDROGENASE-RELATED"/>
    <property type="match status" value="1"/>
</dbReference>
<dbReference type="NCBIfam" id="NF006117">
    <property type="entry name" value="PRK08264.1-3"/>
    <property type="match status" value="1"/>
</dbReference>